<comment type="caution">
    <text evidence="1">The sequence shown here is derived from an EMBL/GenBank/DDBJ whole genome shotgun (WGS) entry which is preliminary data.</text>
</comment>
<name>A0A9N9FZ75_9GLOM</name>
<keyword evidence="2" id="KW-1185">Reference proteome</keyword>
<dbReference type="AlphaFoldDB" id="A0A9N9FZ75"/>
<reference evidence="1" key="1">
    <citation type="submission" date="2021-06" db="EMBL/GenBank/DDBJ databases">
        <authorList>
            <person name="Kallberg Y."/>
            <person name="Tangrot J."/>
            <person name="Rosling A."/>
        </authorList>
    </citation>
    <scope>NUCLEOTIDE SEQUENCE</scope>
    <source>
        <strain evidence="1">BR232B</strain>
    </source>
</reference>
<proteinExistence type="predicted"/>
<dbReference type="EMBL" id="CAJVPI010000741">
    <property type="protein sequence ID" value="CAG8567799.1"/>
    <property type="molecule type" value="Genomic_DNA"/>
</dbReference>
<accession>A0A9N9FZ75</accession>
<gene>
    <name evidence="1" type="ORF">PBRASI_LOCUS5936</name>
</gene>
<evidence type="ECO:0000313" key="2">
    <source>
        <dbReference type="Proteomes" id="UP000789739"/>
    </source>
</evidence>
<dbReference type="Proteomes" id="UP000789739">
    <property type="component" value="Unassembled WGS sequence"/>
</dbReference>
<evidence type="ECO:0000313" key="1">
    <source>
        <dbReference type="EMBL" id="CAG8567799.1"/>
    </source>
</evidence>
<protein>
    <submittedName>
        <fullName evidence="1">8665_t:CDS:1</fullName>
    </submittedName>
</protein>
<dbReference type="OrthoDB" id="270318at2759"/>
<sequence>MDKLPAEVKVEITSYVQNPSSLARCSREWYSVVNSPHTKYRWLLNKYGRVHALFHAVRIGEPFLNLDVAELVLKNSRISRYLVQRLKLVYGNHCLWGSNISNNVYERIINFKEGYENDNHNDIHSIRRVLKKGGSEDDIKTIIEVYGFTPFPPKPTFRTYIFENSAKYIDNLPQNGYATASELKIVAKAIITYPSLLNVWRKIGYHEIITDLENPMVQLTLLDLYSTGVPSGQAVAEKLCNLQSIGFSLTDTLIGNAILLFKGRLVGVGKSLIEGFSIARKLSKGDILDICLIELLNPARILEQYDALDYIINSINDPQKQILSVFEKYKIVEDENNPLTQSRMFLKYSLVVYRYMLRFGAKSPVVRYLMKEIIIVHTWLTDTEDIDKLRDADTILDEYYAANVPFDRSLLPLFKKWSRAKPIGYLFEGYLPALFGSFMTFQIPEVDVLPSFTQTEELQRLWLKDVKNCIQSEELVNEEFKTQATEFCYSLLFNAPAVVLITEQLY</sequence>
<organism evidence="1 2">
    <name type="scientific">Paraglomus brasilianum</name>
    <dbReference type="NCBI Taxonomy" id="144538"/>
    <lineage>
        <taxon>Eukaryota</taxon>
        <taxon>Fungi</taxon>
        <taxon>Fungi incertae sedis</taxon>
        <taxon>Mucoromycota</taxon>
        <taxon>Glomeromycotina</taxon>
        <taxon>Glomeromycetes</taxon>
        <taxon>Paraglomerales</taxon>
        <taxon>Paraglomeraceae</taxon>
        <taxon>Paraglomus</taxon>
    </lineage>
</organism>